<gene>
    <name evidence="1" type="ORF">THTE_4358</name>
</gene>
<protein>
    <submittedName>
        <fullName evidence="1">Uncharacterized protein</fullName>
    </submittedName>
</protein>
<sequence>MGKVEPRKLFRPDILVCGEIRVRDRERFLSRRSTLVVPGEREWMINHG</sequence>
<dbReference type="KEGG" id="ttf:THTE_4358"/>
<accession>A0A286RLX2</accession>
<proteinExistence type="predicted"/>
<keyword evidence="2" id="KW-1185">Reference proteome</keyword>
<reference evidence="1 2" key="1">
    <citation type="journal article" name="Front. Microbiol.">
        <title>Sugar Metabolism of the First Thermophilic Planctomycete Thermogutta terrifontis: Comparative Genomic and Transcriptomic Approaches.</title>
        <authorList>
            <person name="Elcheninov A.G."/>
            <person name="Menzel P."/>
            <person name="Gudbergsdottir S.R."/>
            <person name="Slesarev A.I."/>
            <person name="Kadnikov V.V."/>
            <person name="Krogh A."/>
            <person name="Bonch-Osmolovskaya E.A."/>
            <person name="Peng X."/>
            <person name="Kublanov I.V."/>
        </authorList>
    </citation>
    <scope>NUCLEOTIDE SEQUENCE [LARGE SCALE GENOMIC DNA]</scope>
    <source>
        <strain evidence="1 2">R1</strain>
    </source>
</reference>
<name>A0A286RLX2_9BACT</name>
<dbReference type="AlphaFoldDB" id="A0A286RLX2"/>
<organism evidence="1 2">
    <name type="scientific">Thermogutta terrifontis</name>
    <dbReference type="NCBI Taxonomy" id="1331910"/>
    <lineage>
        <taxon>Bacteria</taxon>
        <taxon>Pseudomonadati</taxon>
        <taxon>Planctomycetota</taxon>
        <taxon>Planctomycetia</taxon>
        <taxon>Pirellulales</taxon>
        <taxon>Thermoguttaceae</taxon>
        <taxon>Thermogutta</taxon>
    </lineage>
</organism>
<evidence type="ECO:0000313" key="1">
    <source>
        <dbReference type="EMBL" id="ASV76959.1"/>
    </source>
</evidence>
<evidence type="ECO:0000313" key="2">
    <source>
        <dbReference type="Proteomes" id="UP000215086"/>
    </source>
</evidence>
<dbReference type="Proteomes" id="UP000215086">
    <property type="component" value="Chromosome"/>
</dbReference>
<dbReference type="EMBL" id="CP018477">
    <property type="protein sequence ID" value="ASV76959.1"/>
    <property type="molecule type" value="Genomic_DNA"/>
</dbReference>